<organism evidence="2 3">
    <name type="scientific">Hibiscus sabdariffa</name>
    <name type="common">roselle</name>
    <dbReference type="NCBI Taxonomy" id="183260"/>
    <lineage>
        <taxon>Eukaryota</taxon>
        <taxon>Viridiplantae</taxon>
        <taxon>Streptophyta</taxon>
        <taxon>Embryophyta</taxon>
        <taxon>Tracheophyta</taxon>
        <taxon>Spermatophyta</taxon>
        <taxon>Magnoliopsida</taxon>
        <taxon>eudicotyledons</taxon>
        <taxon>Gunneridae</taxon>
        <taxon>Pentapetalae</taxon>
        <taxon>rosids</taxon>
        <taxon>malvids</taxon>
        <taxon>Malvales</taxon>
        <taxon>Malvaceae</taxon>
        <taxon>Malvoideae</taxon>
        <taxon>Hibiscus</taxon>
    </lineage>
</organism>
<dbReference type="CDD" id="cd06222">
    <property type="entry name" value="RNase_H_like"/>
    <property type="match status" value="1"/>
</dbReference>
<dbReference type="Pfam" id="PF13456">
    <property type="entry name" value="RVT_3"/>
    <property type="match status" value="1"/>
</dbReference>
<dbReference type="InterPro" id="IPR012337">
    <property type="entry name" value="RNaseH-like_sf"/>
</dbReference>
<dbReference type="InterPro" id="IPR053151">
    <property type="entry name" value="RNase_H-like"/>
</dbReference>
<dbReference type="EMBL" id="JBBPBM010000010">
    <property type="protein sequence ID" value="KAK8565894.1"/>
    <property type="molecule type" value="Genomic_DNA"/>
</dbReference>
<dbReference type="InterPro" id="IPR002156">
    <property type="entry name" value="RNaseH_domain"/>
</dbReference>
<evidence type="ECO:0000259" key="1">
    <source>
        <dbReference type="Pfam" id="PF13456"/>
    </source>
</evidence>
<gene>
    <name evidence="2" type="ORF">V6N12_059440</name>
</gene>
<dbReference type="InterPro" id="IPR044730">
    <property type="entry name" value="RNase_H-like_dom_plant"/>
</dbReference>
<reference evidence="2 3" key="1">
    <citation type="journal article" date="2024" name="G3 (Bethesda)">
        <title>Genome assembly of Hibiscus sabdariffa L. provides insights into metabolisms of medicinal natural products.</title>
        <authorList>
            <person name="Kim T."/>
        </authorList>
    </citation>
    <scope>NUCLEOTIDE SEQUENCE [LARGE SCALE GENOMIC DNA]</scope>
    <source>
        <strain evidence="2">TK-2024</strain>
        <tissue evidence="2">Old leaves</tissue>
    </source>
</reference>
<keyword evidence="3" id="KW-1185">Reference proteome</keyword>
<comment type="caution">
    <text evidence="2">The sequence shown here is derived from an EMBL/GenBank/DDBJ whole genome shotgun (WGS) entry which is preliminary data.</text>
</comment>
<name>A0ABR2EX63_9ROSI</name>
<feature type="domain" description="RNase H type-1" evidence="1">
    <location>
        <begin position="99"/>
        <end position="198"/>
    </location>
</feature>
<dbReference type="PANTHER" id="PTHR47723:SF19">
    <property type="entry name" value="POLYNUCLEOTIDYL TRANSFERASE, RIBONUCLEASE H-LIKE SUPERFAMILY PROTEIN"/>
    <property type="match status" value="1"/>
</dbReference>
<sequence length="220" mass="24875">MRLCGSCQSRRELRSLSGWRSTNSYLSMLSELVATHHRQTFARSVDVEVKALLMLYENVMGLNELDNRCALITKLTTSLSWQCPLLGWVKANCDGTQQHNDEMVTAGGVLWDVHGSIFITELWVVHDTLCHACRRDYKRVILKTNNKEVVRALCHTDQLMSRCALHESTHDLLFHGWEVEIKLIRCQLNKVVDWLAAQSRGGPIGEKVFITPSSGVASLP</sequence>
<dbReference type="PANTHER" id="PTHR47723">
    <property type="entry name" value="OS05G0353850 PROTEIN"/>
    <property type="match status" value="1"/>
</dbReference>
<accession>A0ABR2EX63</accession>
<dbReference type="Proteomes" id="UP001472677">
    <property type="component" value="Unassembled WGS sequence"/>
</dbReference>
<proteinExistence type="predicted"/>
<protein>
    <recommendedName>
        <fullName evidence="1">RNase H type-1 domain-containing protein</fullName>
    </recommendedName>
</protein>
<evidence type="ECO:0000313" key="2">
    <source>
        <dbReference type="EMBL" id="KAK8565894.1"/>
    </source>
</evidence>
<dbReference type="SUPFAM" id="SSF53098">
    <property type="entry name" value="Ribonuclease H-like"/>
    <property type="match status" value="1"/>
</dbReference>
<evidence type="ECO:0000313" key="3">
    <source>
        <dbReference type="Proteomes" id="UP001472677"/>
    </source>
</evidence>